<keyword evidence="2" id="KW-0812">Transmembrane</keyword>
<keyword evidence="4" id="KW-1185">Reference proteome</keyword>
<protein>
    <submittedName>
        <fullName evidence="3">Uncharacterized protein</fullName>
    </submittedName>
</protein>
<accession>A0AAN8ID75</accession>
<evidence type="ECO:0000256" key="2">
    <source>
        <dbReference type="SAM" id="Phobius"/>
    </source>
</evidence>
<keyword evidence="2" id="KW-1133">Transmembrane helix</keyword>
<evidence type="ECO:0000256" key="1">
    <source>
        <dbReference type="SAM" id="MobiDB-lite"/>
    </source>
</evidence>
<gene>
    <name evidence="3" type="ORF">GCK32_009109</name>
</gene>
<proteinExistence type="predicted"/>
<name>A0AAN8ID75_TRICO</name>
<comment type="caution">
    <text evidence="3">The sequence shown here is derived from an EMBL/GenBank/DDBJ whole genome shotgun (WGS) entry which is preliminary data.</text>
</comment>
<reference evidence="3 4" key="1">
    <citation type="submission" date="2019-10" db="EMBL/GenBank/DDBJ databases">
        <title>Assembly and Annotation for the nematode Trichostrongylus colubriformis.</title>
        <authorList>
            <person name="Martin J."/>
        </authorList>
    </citation>
    <scope>NUCLEOTIDE SEQUENCE [LARGE SCALE GENOMIC DNA]</scope>
    <source>
        <strain evidence="3">G859</strain>
        <tissue evidence="3">Whole worm</tissue>
    </source>
</reference>
<sequence length="109" mass="12286">MRLLVLPVHGWPSGEVFYYLLLLLPTIILVAYIIYWCCWYNRPVEPQGELMLVTPVVVTPQGAPSAPPTYPYSSHGVSHEQGRAEYESPGEYGHMKKSTSSMDTKSRSK</sequence>
<dbReference type="AlphaFoldDB" id="A0AAN8ID75"/>
<dbReference type="EMBL" id="WIXE01025539">
    <property type="protein sequence ID" value="KAK5964637.1"/>
    <property type="molecule type" value="Genomic_DNA"/>
</dbReference>
<dbReference type="Proteomes" id="UP001331761">
    <property type="component" value="Unassembled WGS sequence"/>
</dbReference>
<feature type="transmembrane region" description="Helical" evidence="2">
    <location>
        <begin position="16"/>
        <end position="38"/>
    </location>
</feature>
<evidence type="ECO:0000313" key="3">
    <source>
        <dbReference type="EMBL" id="KAK5964637.1"/>
    </source>
</evidence>
<evidence type="ECO:0000313" key="4">
    <source>
        <dbReference type="Proteomes" id="UP001331761"/>
    </source>
</evidence>
<keyword evidence="2" id="KW-0472">Membrane</keyword>
<organism evidence="3 4">
    <name type="scientific">Trichostrongylus colubriformis</name>
    <name type="common">Black scour worm</name>
    <dbReference type="NCBI Taxonomy" id="6319"/>
    <lineage>
        <taxon>Eukaryota</taxon>
        <taxon>Metazoa</taxon>
        <taxon>Ecdysozoa</taxon>
        <taxon>Nematoda</taxon>
        <taxon>Chromadorea</taxon>
        <taxon>Rhabditida</taxon>
        <taxon>Rhabditina</taxon>
        <taxon>Rhabditomorpha</taxon>
        <taxon>Strongyloidea</taxon>
        <taxon>Trichostrongylidae</taxon>
        <taxon>Trichostrongylus</taxon>
    </lineage>
</organism>
<feature type="compositionally biased region" description="Basic and acidic residues" evidence="1">
    <location>
        <begin position="77"/>
        <end position="86"/>
    </location>
</feature>
<feature type="region of interest" description="Disordered" evidence="1">
    <location>
        <begin position="62"/>
        <end position="109"/>
    </location>
</feature>